<proteinExistence type="predicted"/>
<sequence length="65" mass="7751">MGIYQILICSVENLIKNILREIDKFLNKNEFKIDNIVLNELTNLDLYFKNLLMKNKGVRSPFIYE</sequence>
<dbReference type="EMBL" id="CAJNRD030001116">
    <property type="protein sequence ID" value="CAG5076020.1"/>
    <property type="molecule type" value="Genomic_DNA"/>
</dbReference>
<reference evidence="1" key="1">
    <citation type="submission" date="2021-04" db="EMBL/GenBank/DDBJ databases">
        <authorList>
            <person name="Chebbi M.A.C M."/>
        </authorList>
    </citation>
    <scope>NUCLEOTIDE SEQUENCE</scope>
</reference>
<dbReference type="AlphaFoldDB" id="A0A8J2EBN8"/>
<evidence type="ECO:0000313" key="1">
    <source>
        <dbReference type="EMBL" id="CAG5076020.1"/>
    </source>
</evidence>
<evidence type="ECO:0000313" key="2">
    <source>
        <dbReference type="Proteomes" id="UP000786811"/>
    </source>
</evidence>
<dbReference type="Proteomes" id="UP000786811">
    <property type="component" value="Unassembled WGS sequence"/>
</dbReference>
<organism evidence="1 2">
    <name type="scientific">Cotesia congregata</name>
    <name type="common">Parasitoid wasp</name>
    <name type="synonym">Apanteles congregatus</name>
    <dbReference type="NCBI Taxonomy" id="51543"/>
    <lineage>
        <taxon>Eukaryota</taxon>
        <taxon>Metazoa</taxon>
        <taxon>Ecdysozoa</taxon>
        <taxon>Arthropoda</taxon>
        <taxon>Hexapoda</taxon>
        <taxon>Insecta</taxon>
        <taxon>Pterygota</taxon>
        <taxon>Neoptera</taxon>
        <taxon>Endopterygota</taxon>
        <taxon>Hymenoptera</taxon>
        <taxon>Apocrita</taxon>
        <taxon>Ichneumonoidea</taxon>
        <taxon>Braconidae</taxon>
        <taxon>Microgastrinae</taxon>
        <taxon>Cotesia</taxon>
    </lineage>
</organism>
<comment type="caution">
    <text evidence="1">The sequence shown here is derived from an EMBL/GenBank/DDBJ whole genome shotgun (WGS) entry which is preliminary data.</text>
</comment>
<gene>
    <name evidence="1" type="ORF">HICCMSTLAB_LOCUS2001</name>
</gene>
<accession>A0A8J2EBN8</accession>
<name>A0A8J2EBN8_COTCN</name>
<keyword evidence="2" id="KW-1185">Reference proteome</keyword>
<protein>
    <submittedName>
        <fullName evidence="1">Uncharacterized protein</fullName>
    </submittedName>
</protein>